<evidence type="ECO:0000259" key="3">
    <source>
        <dbReference type="Pfam" id="PF00881"/>
    </source>
</evidence>
<comment type="caution">
    <text evidence="4">The sequence shown here is derived from an EMBL/GenBank/DDBJ whole genome shotgun (WGS) entry which is preliminary data.</text>
</comment>
<dbReference type="SUPFAM" id="SSF55469">
    <property type="entry name" value="FMN-dependent nitroreductase-like"/>
    <property type="match status" value="1"/>
</dbReference>
<proteinExistence type="inferred from homology"/>
<protein>
    <submittedName>
        <fullName evidence="4">Nitroreductase family protein</fullName>
    </submittedName>
</protein>
<feature type="domain" description="Nitroreductase" evidence="3">
    <location>
        <begin position="37"/>
        <end position="174"/>
    </location>
</feature>
<evidence type="ECO:0000256" key="2">
    <source>
        <dbReference type="ARBA" id="ARBA00023002"/>
    </source>
</evidence>
<dbReference type="PANTHER" id="PTHR43673:SF10">
    <property type="entry name" value="NADH DEHYDROGENASE_NAD(P)H NITROREDUCTASE XCC3605-RELATED"/>
    <property type="match status" value="1"/>
</dbReference>
<evidence type="ECO:0000313" key="4">
    <source>
        <dbReference type="EMBL" id="EKC57259.1"/>
    </source>
</evidence>
<name>K1SPF3_9ZZZZ</name>
<dbReference type="Gene3D" id="3.40.109.10">
    <property type="entry name" value="NADH Oxidase"/>
    <property type="match status" value="1"/>
</dbReference>
<organism evidence="4">
    <name type="scientific">human gut metagenome</name>
    <dbReference type="NCBI Taxonomy" id="408170"/>
    <lineage>
        <taxon>unclassified sequences</taxon>
        <taxon>metagenomes</taxon>
        <taxon>organismal metagenomes</taxon>
    </lineage>
</organism>
<dbReference type="PANTHER" id="PTHR43673">
    <property type="entry name" value="NAD(P)H NITROREDUCTASE YDGI-RELATED"/>
    <property type="match status" value="1"/>
</dbReference>
<dbReference type="InterPro" id="IPR000415">
    <property type="entry name" value="Nitroreductase-like"/>
</dbReference>
<keyword evidence="2" id="KW-0560">Oxidoreductase</keyword>
<dbReference type="Pfam" id="PF00881">
    <property type="entry name" value="Nitroreductase"/>
    <property type="match status" value="1"/>
</dbReference>
<comment type="similarity">
    <text evidence="1">Belongs to the nitroreductase family.</text>
</comment>
<dbReference type="GO" id="GO:0016491">
    <property type="term" value="F:oxidoreductase activity"/>
    <property type="evidence" value="ECO:0007669"/>
    <property type="project" value="UniProtKB-KW"/>
</dbReference>
<dbReference type="EMBL" id="AJWY01009824">
    <property type="protein sequence ID" value="EKC57259.1"/>
    <property type="molecule type" value="Genomic_DNA"/>
</dbReference>
<reference evidence="4" key="1">
    <citation type="journal article" date="2013" name="Environ. Microbiol.">
        <title>Microbiota from the distal guts of lean and obese adolescents exhibit partial functional redundancy besides clear differences in community structure.</title>
        <authorList>
            <person name="Ferrer M."/>
            <person name="Ruiz A."/>
            <person name="Lanza F."/>
            <person name="Haange S.B."/>
            <person name="Oberbach A."/>
            <person name="Till H."/>
            <person name="Bargiela R."/>
            <person name="Campoy C."/>
            <person name="Segura M.T."/>
            <person name="Richter M."/>
            <person name="von Bergen M."/>
            <person name="Seifert J."/>
            <person name="Suarez A."/>
        </authorList>
    </citation>
    <scope>NUCLEOTIDE SEQUENCE</scope>
</reference>
<sequence length="191" mass="21199">MADDFLGRKMEEYRARAAAPAVRKPQPSLMRLLLRNRSYRGYDTHFVVREDQLRSIIAVNTRIPSARNAQVLRFRPVLADEADKVLPHIRLGGALPELHLPLPGTEPRAFIIVCTTVPEDRYVDMDLGISAQSMLLRAAEIGLNGICIGAFDREAIRREFGLGCEPLLVVAVGKGAERIELVEIGADESRA</sequence>
<gene>
    <name evidence="4" type="ORF">LEA_14445</name>
</gene>
<feature type="non-terminal residue" evidence="4">
    <location>
        <position position="191"/>
    </location>
</feature>
<dbReference type="InterPro" id="IPR029479">
    <property type="entry name" value="Nitroreductase"/>
</dbReference>
<accession>K1SPF3</accession>
<evidence type="ECO:0000256" key="1">
    <source>
        <dbReference type="ARBA" id="ARBA00007118"/>
    </source>
</evidence>
<dbReference type="AlphaFoldDB" id="K1SPF3"/>